<dbReference type="SUPFAM" id="SSF48498">
    <property type="entry name" value="Tetracyclin repressor-like, C-terminal domain"/>
    <property type="match status" value="1"/>
</dbReference>
<keyword evidence="1 2" id="KW-0238">DNA-binding</keyword>
<reference evidence="4 5" key="1">
    <citation type="submission" date="2024-04" db="EMBL/GenBank/DDBJ databases">
        <title>Draft genome sequence of Pseudoxanthomonas putridarboris WD12.</title>
        <authorList>
            <person name="Oh J."/>
        </authorList>
    </citation>
    <scope>NUCLEOTIDE SEQUENCE [LARGE SCALE GENOMIC DNA]</scope>
    <source>
        <strain evidence="4 5">WD12</strain>
    </source>
</reference>
<sequence length="230" mass="25627">MSIPSDLVENVFTDTARTVTPLRPRPHVELCKRGEMRAEKFLDAATEVFAEKGYQHARLSEIVARAGGSLATLYRIFGDKEGLACAILERRMDMHIHLLRDLNLSELPPEQALRRVAIRMAQAMAQPESQVIYRIVIGEGQSFPALRDWFFDHAVASIRSTLAEYFEQQVAAGRLRLASPRAAAAQFYMSLFGDQIVRLAAGSTHMPDADMLEAQALSSVELFLQGALPR</sequence>
<dbReference type="PRINTS" id="PR00455">
    <property type="entry name" value="HTHTETR"/>
</dbReference>
<organism evidence="4 5">
    <name type="scientific">Pseudoxanthomonas putridarboris</name>
    <dbReference type="NCBI Taxonomy" id="752605"/>
    <lineage>
        <taxon>Bacteria</taxon>
        <taxon>Pseudomonadati</taxon>
        <taxon>Pseudomonadota</taxon>
        <taxon>Gammaproteobacteria</taxon>
        <taxon>Lysobacterales</taxon>
        <taxon>Lysobacteraceae</taxon>
        <taxon>Pseudoxanthomonas</taxon>
    </lineage>
</organism>
<evidence type="ECO:0000259" key="3">
    <source>
        <dbReference type="PROSITE" id="PS50977"/>
    </source>
</evidence>
<evidence type="ECO:0000313" key="4">
    <source>
        <dbReference type="EMBL" id="MEL1264138.1"/>
    </source>
</evidence>
<feature type="DNA-binding region" description="H-T-H motif" evidence="2">
    <location>
        <begin position="58"/>
        <end position="77"/>
    </location>
</feature>
<dbReference type="SUPFAM" id="SSF46689">
    <property type="entry name" value="Homeodomain-like"/>
    <property type="match status" value="1"/>
</dbReference>
<dbReference type="Proteomes" id="UP001459204">
    <property type="component" value="Unassembled WGS sequence"/>
</dbReference>
<dbReference type="InterPro" id="IPR050109">
    <property type="entry name" value="HTH-type_TetR-like_transc_reg"/>
</dbReference>
<dbReference type="InterPro" id="IPR009057">
    <property type="entry name" value="Homeodomain-like_sf"/>
</dbReference>
<dbReference type="PROSITE" id="PS50977">
    <property type="entry name" value="HTH_TETR_2"/>
    <property type="match status" value="1"/>
</dbReference>
<gene>
    <name evidence="4" type="ORF">AAD027_07115</name>
</gene>
<dbReference type="Gene3D" id="1.10.10.60">
    <property type="entry name" value="Homeodomain-like"/>
    <property type="match status" value="1"/>
</dbReference>
<dbReference type="Pfam" id="PF00440">
    <property type="entry name" value="TetR_N"/>
    <property type="match status" value="1"/>
</dbReference>
<dbReference type="PANTHER" id="PTHR30055">
    <property type="entry name" value="HTH-TYPE TRANSCRIPTIONAL REGULATOR RUTR"/>
    <property type="match status" value="1"/>
</dbReference>
<protein>
    <submittedName>
        <fullName evidence="4">TetR/AcrR family transcriptional regulator</fullName>
    </submittedName>
</protein>
<dbReference type="EMBL" id="JBBWWT010000002">
    <property type="protein sequence ID" value="MEL1264138.1"/>
    <property type="molecule type" value="Genomic_DNA"/>
</dbReference>
<dbReference type="InterPro" id="IPR036271">
    <property type="entry name" value="Tet_transcr_reg_TetR-rel_C_sf"/>
</dbReference>
<dbReference type="Gene3D" id="1.10.357.10">
    <property type="entry name" value="Tetracycline Repressor, domain 2"/>
    <property type="match status" value="1"/>
</dbReference>
<dbReference type="Pfam" id="PF14246">
    <property type="entry name" value="TetR_C_7"/>
    <property type="match status" value="1"/>
</dbReference>
<dbReference type="PANTHER" id="PTHR30055:SF146">
    <property type="entry name" value="HTH-TYPE TRANSCRIPTIONAL DUAL REGULATOR CECR"/>
    <property type="match status" value="1"/>
</dbReference>
<dbReference type="InterPro" id="IPR039536">
    <property type="entry name" value="TetR_C_Proteobacteria"/>
</dbReference>
<dbReference type="InterPro" id="IPR001647">
    <property type="entry name" value="HTH_TetR"/>
</dbReference>
<keyword evidence="5" id="KW-1185">Reference proteome</keyword>
<comment type="caution">
    <text evidence="4">The sequence shown here is derived from an EMBL/GenBank/DDBJ whole genome shotgun (WGS) entry which is preliminary data.</text>
</comment>
<dbReference type="RefSeq" id="WP_341725311.1">
    <property type="nucleotide sequence ID" value="NZ_JBBWWT010000002.1"/>
</dbReference>
<evidence type="ECO:0000256" key="1">
    <source>
        <dbReference type="ARBA" id="ARBA00023125"/>
    </source>
</evidence>
<evidence type="ECO:0000313" key="5">
    <source>
        <dbReference type="Proteomes" id="UP001459204"/>
    </source>
</evidence>
<accession>A0ABU9J084</accession>
<proteinExistence type="predicted"/>
<evidence type="ECO:0000256" key="2">
    <source>
        <dbReference type="PROSITE-ProRule" id="PRU00335"/>
    </source>
</evidence>
<name>A0ABU9J084_9GAMM</name>
<feature type="domain" description="HTH tetR-type" evidence="3">
    <location>
        <begin position="35"/>
        <end position="95"/>
    </location>
</feature>